<dbReference type="AlphaFoldDB" id="A0A1I7N6R9"/>
<comment type="catalytic activity">
    <reaction evidence="10">
        <text>a quinone + NADH + 5 H(+)(in) = a quinol + NAD(+) + 4 H(+)(out)</text>
        <dbReference type="Rhea" id="RHEA:57888"/>
        <dbReference type="ChEBI" id="CHEBI:15378"/>
        <dbReference type="ChEBI" id="CHEBI:24646"/>
        <dbReference type="ChEBI" id="CHEBI:57540"/>
        <dbReference type="ChEBI" id="CHEBI:57945"/>
        <dbReference type="ChEBI" id="CHEBI:132124"/>
    </reaction>
</comment>
<dbReference type="GO" id="GO:0042773">
    <property type="term" value="P:ATP synthesis coupled electron transport"/>
    <property type="evidence" value="ECO:0007669"/>
    <property type="project" value="InterPro"/>
</dbReference>
<keyword evidence="10" id="KW-0520">NAD</keyword>
<dbReference type="HAMAP" id="MF_01456">
    <property type="entry name" value="NDH1_NuoK"/>
    <property type="match status" value="1"/>
</dbReference>
<evidence type="ECO:0000256" key="5">
    <source>
        <dbReference type="ARBA" id="ARBA00022692"/>
    </source>
</evidence>
<comment type="subcellular location">
    <subcellularLocation>
        <location evidence="10">Cell membrane</location>
        <topology evidence="10">Multi-pass membrane protein</topology>
    </subcellularLocation>
    <subcellularLocation>
        <location evidence="2">Membrane</location>
        <topology evidence="2">Multi-pass membrane protein</topology>
    </subcellularLocation>
</comment>
<dbReference type="GO" id="GO:0005886">
    <property type="term" value="C:plasma membrane"/>
    <property type="evidence" value="ECO:0007669"/>
    <property type="project" value="UniProtKB-SubCell"/>
</dbReference>
<keyword evidence="8 10" id="KW-1133">Transmembrane helix</keyword>
<comment type="subunit">
    <text evidence="10">NDH-1 is composed of 14 different subunits. Subunits NuoA, H, J, K, L, M, N constitute the membrane sector of the complex.</text>
</comment>
<feature type="transmembrane region" description="Helical" evidence="10">
    <location>
        <begin position="61"/>
        <end position="83"/>
    </location>
</feature>
<keyword evidence="7 10" id="KW-1278">Translocase</keyword>
<dbReference type="EC" id="7.1.1.-" evidence="10"/>
<keyword evidence="9 10" id="KW-0472">Membrane</keyword>
<organism evidence="11 12">
    <name type="scientific">Thermoflavifilum thermophilum</name>
    <dbReference type="NCBI Taxonomy" id="1393122"/>
    <lineage>
        <taxon>Bacteria</taxon>
        <taxon>Pseudomonadati</taxon>
        <taxon>Bacteroidota</taxon>
        <taxon>Chitinophagia</taxon>
        <taxon>Chitinophagales</taxon>
        <taxon>Chitinophagaceae</taxon>
        <taxon>Thermoflavifilum</taxon>
    </lineage>
</organism>
<dbReference type="STRING" id="1393122.SAMN05660895_0772"/>
<dbReference type="EMBL" id="FPCJ01000001">
    <property type="protein sequence ID" value="SFV30365.1"/>
    <property type="molecule type" value="Genomic_DNA"/>
</dbReference>
<dbReference type="NCBIfam" id="NF004320">
    <property type="entry name" value="PRK05715.1-2"/>
    <property type="match status" value="1"/>
</dbReference>
<evidence type="ECO:0000256" key="9">
    <source>
        <dbReference type="ARBA" id="ARBA00023136"/>
    </source>
</evidence>
<evidence type="ECO:0000256" key="7">
    <source>
        <dbReference type="ARBA" id="ARBA00022967"/>
    </source>
</evidence>
<protein>
    <recommendedName>
        <fullName evidence="10">NADH-quinone oxidoreductase subunit K</fullName>
        <ecNumber evidence="10">7.1.1.-</ecNumber>
    </recommendedName>
    <alternativeName>
        <fullName evidence="10">NADH dehydrogenase I subunit K</fullName>
    </alternativeName>
    <alternativeName>
        <fullName evidence="10">NDH-1 subunit K</fullName>
    </alternativeName>
</protein>
<sequence>MISVPVSVQLLLPSVLFLIGLLGVLIRRNVIFMLMAMEIMLNAAGLVFIIGSSLWKQADGQVMVIFILAMAAAEVAVGLALILQVFQMHKTVDVDQLQELKDERERG</sequence>
<dbReference type="GO" id="GO:0050136">
    <property type="term" value="F:NADH dehydrogenase (quinone) (non-electrogenic) activity"/>
    <property type="evidence" value="ECO:0007669"/>
    <property type="project" value="UniProtKB-UniRule"/>
</dbReference>
<keyword evidence="4 10" id="KW-0813">Transport</keyword>
<reference evidence="12" key="1">
    <citation type="submission" date="2016-10" db="EMBL/GenBank/DDBJ databases">
        <authorList>
            <person name="Varghese N."/>
            <person name="Submissions S."/>
        </authorList>
    </citation>
    <scope>NUCLEOTIDE SEQUENCE [LARGE SCALE GENOMIC DNA]</scope>
    <source>
        <strain evidence="12">DSM 14807</strain>
    </source>
</reference>
<keyword evidence="5 10" id="KW-0812">Transmembrane</keyword>
<dbReference type="FunFam" id="1.10.287.3510:FF:000001">
    <property type="entry name" value="NADH-quinone oxidoreductase subunit K"/>
    <property type="match status" value="1"/>
</dbReference>
<keyword evidence="12" id="KW-1185">Reference proteome</keyword>
<evidence type="ECO:0000256" key="8">
    <source>
        <dbReference type="ARBA" id="ARBA00022989"/>
    </source>
</evidence>
<evidence type="ECO:0000256" key="6">
    <source>
        <dbReference type="ARBA" id="ARBA00022719"/>
    </source>
</evidence>
<keyword evidence="6 10" id="KW-0874">Quinone</keyword>
<comment type="similarity">
    <text evidence="3 10">Belongs to the complex I subunit 4L family.</text>
</comment>
<evidence type="ECO:0000256" key="10">
    <source>
        <dbReference type="HAMAP-Rule" id="MF_01456"/>
    </source>
</evidence>
<feature type="transmembrane region" description="Helical" evidence="10">
    <location>
        <begin position="32"/>
        <end position="55"/>
    </location>
</feature>
<dbReference type="InterPro" id="IPR039428">
    <property type="entry name" value="NUOK/Mnh_C1-like"/>
</dbReference>
<dbReference type="Pfam" id="PF00420">
    <property type="entry name" value="Oxidored_q2"/>
    <property type="match status" value="1"/>
</dbReference>
<dbReference type="GO" id="GO:0030964">
    <property type="term" value="C:NADH dehydrogenase complex"/>
    <property type="evidence" value="ECO:0007669"/>
    <property type="project" value="TreeGrafter"/>
</dbReference>
<name>A0A1I7N6R9_9BACT</name>
<evidence type="ECO:0000256" key="3">
    <source>
        <dbReference type="ARBA" id="ARBA00010519"/>
    </source>
</evidence>
<feature type="transmembrane region" description="Helical" evidence="10">
    <location>
        <begin position="6"/>
        <end position="25"/>
    </location>
</feature>
<evidence type="ECO:0000313" key="12">
    <source>
        <dbReference type="Proteomes" id="UP000199537"/>
    </source>
</evidence>
<evidence type="ECO:0000313" key="11">
    <source>
        <dbReference type="EMBL" id="SFV30365.1"/>
    </source>
</evidence>
<gene>
    <name evidence="10" type="primary">nuoK</name>
    <name evidence="11" type="ORF">SAMN05660895_0772</name>
</gene>
<dbReference type="PANTHER" id="PTHR11434:SF16">
    <property type="entry name" value="NADH-UBIQUINONE OXIDOREDUCTASE CHAIN 4L"/>
    <property type="match status" value="1"/>
</dbReference>
<evidence type="ECO:0000256" key="2">
    <source>
        <dbReference type="ARBA" id="ARBA00004141"/>
    </source>
</evidence>
<dbReference type="NCBIfam" id="NF004319">
    <property type="entry name" value="PRK05715.1-1"/>
    <property type="match status" value="1"/>
</dbReference>
<dbReference type="GO" id="GO:0048038">
    <property type="term" value="F:quinone binding"/>
    <property type="evidence" value="ECO:0007669"/>
    <property type="project" value="UniProtKB-KW"/>
</dbReference>
<keyword evidence="10" id="KW-1003">Cell membrane</keyword>
<dbReference type="Proteomes" id="UP000199537">
    <property type="component" value="Unassembled WGS sequence"/>
</dbReference>
<dbReference type="RefSeq" id="WP_092457961.1">
    <property type="nucleotide sequence ID" value="NZ_FPCJ01000001.1"/>
</dbReference>
<dbReference type="PANTHER" id="PTHR11434">
    <property type="entry name" value="NADH-UBIQUINONE OXIDOREDUCTASE SUBUNIT ND4L"/>
    <property type="match status" value="1"/>
</dbReference>
<proteinExistence type="inferred from homology"/>
<comment type="function">
    <text evidence="10">NDH-1 shuttles electrons from NADH, via FMN and iron-sulfur (Fe-S) centers, to quinones in the respiratory chain. The immediate electron acceptor for the enzyme in this species is believed to be a menaquinone. Couples the redox reaction to proton translocation (for every two electrons transferred, four hydrogen ions are translocated across the cytoplasmic membrane), and thus conserves the redox energy in a proton gradient.</text>
</comment>
<comment type="function">
    <text evidence="1">NDH-1 shuttles electrons from NADH, via FMN and iron-sulfur (Fe-S) centers, to quinones in the respiratory chain. The immediate electron acceptor for the enzyme in this species is believed to be ubiquinone. Couples the redox reaction to proton translocation (for every two electrons transferred, four hydrogen ions are translocated across the cytoplasmic membrane), and thus conserves the redox energy in a proton gradient.</text>
</comment>
<accession>A0A1I7N6R9</accession>
<dbReference type="Gene3D" id="1.10.287.3510">
    <property type="match status" value="1"/>
</dbReference>
<dbReference type="OrthoDB" id="9810120at2"/>
<dbReference type="InterPro" id="IPR001133">
    <property type="entry name" value="NADH_UbQ_OxRdtase_chain4L/K"/>
</dbReference>
<evidence type="ECO:0000256" key="1">
    <source>
        <dbReference type="ARBA" id="ARBA00002378"/>
    </source>
</evidence>
<evidence type="ECO:0000256" key="4">
    <source>
        <dbReference type="ARBA" id="ARBA00022448"/>
    </source>
</evidence>